<reference evidence="1 2" key="1">
    <citation type="journal article" date="2019" name="Int. J. Syst. Evol. Microbiol.">
        <title>The Global Catalogue of Microorganisms (GCM) 10K type strain sequencing project: providing services to taxonomists for standard genome sequencing and annotation.</title>
        <authorList>
            <consortium name="The Broad Institute Genomics Platform"/>
            <consortium name="The Broad Institute Genome Sequencing Center for Infectious Disease"/>
            <person name="Wu L."/>
            <person name="Ma J."/>
        </authorList>
    </citation>
    <scope>NUCLEOTIDE SEQUENCE [LARGE SCALE GENOMIC DNA]</scope>
    <source>
        <strain evidence="1 2">JCM 16082</strain>
    </source>
</reference>
<dbReference type="EMBL" id="BAAAFG010000014">
    <property type="protein sequence ID" value="GAA0872344.1"/>
    <property type="molecule type" value="Genomic_DNA"/>
</dbReference>
<dbReference type="SUPFAM" id="SSF49785">
    <property type="entry name" value="Galactose-binding domain-like"/>
    <property type="match status" value="1"/>
</dbReference>
<dbReference type="Proteomes" id="UP001500507">
    <property type="component" value="Unassembled WGS sequence"/>
</dbReference>
<accession>A0ABN1MGN5</accession>
<evidence type="ECO:0000313" key="1">
    <source>
        <dbReference type="EMBL" id="GAA0872344.1"/>
    </source>
</evidence>
<dbReference type="Gene3D" id="2.60.120.430">
    <property type="entry name" value="Galactose-binding lectin"/>
    <property type="match status" value="2"/>
</dbReference>
<evidence type="ECO:0008006" key="3">
    <source>
        <dbReference type="Google" id="ProtNLM"/>
    </source>
</evidence>
<dbReference type="RefSeq" id="WP_343765523.1">
    <property type="nucleotide sequence ID" value="NZ_BAAAFG010000014.1"/>
</dbReference>
<evidence type="ECO:0000313" key="2">
    <source>
        <dbReference type="Proteomes" id="UP001500507"/>
    </source>
</evidence>
<comment type="caution">
    <text evidence="1">The sequence shown here is derived from an EMBL/GenBank/DDBJ whole genome shotgun (WGS) entry which is preliminary data.</text>
</comment>
<protein>
    <recommendedName>
        <fullName evidence="3">PKD domain-containing protein</fullName>
    </recommendedName>
</protein>
<dbReference type="PROSITE" id="PS51257">
    <property type="entry name" value="PROKAR_LIPOPROTEIN"/>
    <property type="match status" value="1"/>
</dbReference>
<proteinExistence type="predicted"/>
<name>A0ABN1MGN5_9FLAO</name>
<sequence length="693" mass="76738">MKTLKYCLILCISIFIYSCDDEERDIDYLNGLQQPSDLTATYIITQDNTGKVTITPSAQSATMFEVFFGDEENSSQEVLAGESAVNFYEEGIYTVRIIATNINGETNETQQELTVTFVAPENVVVDITPDDSNNFAVNVSASADFETFFYFFPGIDDDEDPIPFMEDEILNYVYQDIGEYQATVIALSGGEATTAVTQSVVIENPLLLPITFEDNTLPYDFETFGGAVNAVIDNPDASGINTSSRVAESLKEVGAETFAGSILTVDTPIDFSTLKNISVKTWSPASGITVLLKLENVENADIFIETSAITTTQNSWEELFFDFSDLVDLNEEYQKVILFFDFGNVGDGSIYYFDDVQLSQGEGPPAPAPDPVQSENLVLSLFSDNYDDVVVDTWNTDWSDADYEEIEINGNPTKKYSNLFFNGIETVTSPLDLVAEGVEFLHMDIWTPNITEFKVKLVDFAGDGFGGGNDTEFELSFFPNSKEWVSLDIPLTDFQGMNLNDINQLIISDLGDNDGTVYIDNIYFYSDPDSPDTAAPDPVLPQANVISMFSDVYDDVVVDTWNTDWSAAILEDIFIDGNAAKKYTDLNFNGTETITSPIDLTGNGMTMLHIDLWTPNITAFRVKLVDFGGSGFGGNDDTEFELSFMPNQGEWVSLEIPLTDFEGMNQNDINQFIISADPAGESTIYIDNVYFHN</sequence>
<keyword evidence="2" id="KW-1185">Reference proteome</keyword>
<dbReference type="InterPro" id="IPR008979">
    <property type="entry name" value="Galactose-bd-like_sf"/>
</dbReference>
<organism evidence="1 2">
    <name type="scientific">Gangjinia marincola</name>
    <dbReference type="NCBI Taxonomy" id="578463"/>
    <lineage>
        <taxon>Bacteria</taxon>
        <taxon>Pseudomonadati</taxon>
        <taxon>Bacteroidota</taxon>
        <taxon>Flavobacteriia</taxon>
        <taxon>Flavobacteriales</taxon>
        <taxon>Flavobacteriaceae</taxon>
        <taxon>Gangjinia</taxon>
    </lineage>
</organism>
<gene>
    <name evidence="1" type="ORF">GCM10009117_14910</name>
</gene>
<dbReference type="Gene3D" id="2.60.120.260">
    <property type="entry name" value="Galactose-binding domain-like"/>
    <property type="match status" value="1"/>
</dbReference>